<keyword evidence="2" id="KW-0812">Transmembrane</keyword>
<evidence type="ECO:0000313" key="4">
    <source>
        <dbReference type="EMBL" id="GGG13835.1"/>
    </source>
</evidence>
<feature type="compositionally biased region" description="Low complexity" evidence="1">
    <location>
        <begin position="289"/>
        <end position="306"/>
    </location>
</feature>
<dbReference type="Pfam" id="PF16751">
    <property type="entry name" value="RsdA_SigD_bd"/>
    <property type="match status" value="1"/>
</dbReference>
<dbReference type="AlphaFoldDB" id="A0A917FY57"/>
<feature type="transmembrane region" description="Helical" evidence="2">
    <location>
        <begin position="98"/>
        <end position="121"/>
    </location>
</feature>
<accession>A0A917FY57</accession>
<protein>
    <recommendedName>
        <fullName evidence="3">Anti-sigma-D factor RsdA sigma factor binding region domain-containing protein</fullName>
    </recommendedName>
</protein>
<sequence>MARDSNTFGHDPYAETGPIDIAAVRRDDMLIDAIAGDGPVATDSADEYRLAALLAEWRAEIVSPALPQNPDIDAVCAALETTLARDESNRRTASRMRLLRPIAGAAAAVAFVIGGVTAISYNAMPGDPLWKVKEVVFTQQADSTVAQVDSTTTLQDAEKLIAAGDVSTAKAKLDEAARTVPAVGDAAERQQLTDWWNRLLDELDKLLNPAPAPAPAPSSTSAEATTTTGSAPTTTPSYQLPTLPIPTELPQLPTELPSFTLPFPLPSLPFPIPGQAPAPTSEPSAQLQAPVTTTPAAPTSAAAPTE</sequence>
<feature type="compositionally biased region" description="Pro residues" evidence="1">
    <location>
        <begin position="263"/>
        <end position="276"/>
    </location>
</feature>
<feature type="region of interest" description="Disordered" evidence="1">
    <location>
        <begin position="207"/>
        <end position="306"/>
    </location>
</feature>
<evidence type="ECO:0000256" key="1">
    <source>
        <dbReference type="SAM" id="MobiDB-lite"/>
    </source>
</evidence>
<evidence type="ECO:0000259" key="3">
    <source>
        <dbReference type="Pfam" id="PF16751"/>
    </source>
</evidence>
<keyword evidence="2" id="KW-0472">Membrane</keyword>
<dbReference type="EMBL" id="BMCU01000003">
    <property type="protein sequence ID" value="GGG13835.1"/>
    <property type="molecule type" value="Genomic_DNA"/>
</dbReference>
<dbReference type="InterPro" id="IPR031928">
    <property type="entry name" value="RsdA_SigD-bd"/>
</dbReference>
<dbReference type="RefSeq" id="WP_229746051.1">
    <property type="nucleotide sequence ID" value="NZ_BMCU01000003.1"/>
</dbReference>
<dbReference type="Proteomes" id="UP000654257">
    <property type="component" value="Unassembled WGS sequence"/>
</dbReference>
<feature type="compositionally biased region" description="Low complexity" evidence="1">
    <location>
        <begin position="217"/>
        <end position="262"/>
    </location>
</feature>
<reference evidence="4" key="1">
    <citation type="journal article" date="2014" name="Int. J. Syst. Evol. Microbiol.">
        <title>Complete genome sequence of Corynebacterium casei LMG S-19264T (=DSM 44701T), isolated from a smear-ripened cheese.</title>
        <authorList>
            <consortium name="US DOE Joint Genome Institute (JGI-PGF)"/>
            <person name="Walter F."/>
            <person name="Albersmeier A."/>
            <person name="Kalinowski J."/>
            <person name="Ruckert C."/>
        </authorList>
    </citation>
    <scope>NUCLEOTIDE SEQUENCE</scope>
    <source>
        <strain evidence="4">CCM 7905</strain>
    </source>
</reference>
<proteinExistence type="predicted"/>
<evidence type="ECO:0000313" key="5">
    <source>
        <dbReference type="Proteomes" id="UP000654257"/>
    </source>
</evidence>
<organism evidence="4 5">
    <name type="scientific">Rhodococcoides trifolii</name>
    <dbReference type="NCBI Taxonomy" id="908250"/>
    <lineage>
        <taxon>Bacteria</taxon>
        <taxon>Bacillati</taxon>
        <taxon>Actinomycetota</taxon>
        <taxon>Actinomycetes</taxon>
        <taxon>Mycobacteriales</taxon>
        <taxon>Nocardiaceae</taxon>
        <taxon>Rhodococcoides</taxon>
    </lineage>
</organism>
<comment type="caution">
    <text evidence="4">The sequence shown here is derived from an EMBL/GenBank/DDBJ whole genome shotgun (WGS) entry which is preliminary data.</text>
</comment>
<keyword evidence="2" id="KW-1133">Transmembrane helix</keyword>
<evidence type="ECO:0000256" key="2">
    <source>
        <dbReference type="SAM" id="Phobius"/>
    </source>
</evidence>
<dbReference type="Gene3D" id="6.10.250.1300">
    <property type="match status" value="1"/>
</dbReference>
<gene>
    <name evidence="4" type="ORF">GCM10007304_29870</name>
</gene>
<feature type="domain" description="Anti-sigma-D factor RsdA sigma factor binding region" evidence="3">
    <location>
        <begin position="20"/>
        <end position="64"/>
    </location>
</feature>
<reference evidence="4" key="2">
    <citation type="submission" date="2020-09" db="EMBL/GenBank/DDBJ databases">
        <authorList>
            <person name="Sun Q."/>
            <person name="Sedlacek I."/>
        </authorList>
    </citation>
    <scope>NUCLEOTIDE SEQUENCE</scope>
    <source>
        <strain evidence="4">CCM 7905</strain>
    </source>
</reference>
<name>A0A917FY57_9NOCA</name>
<keyword evidence="5" id="KW-1185">Reference proteome</keyword>